<feature type="transmembrane region" description="Helical" evidence="6">
    <location>
        <begin position="570"/>
        <end position="589"/>
    </location>
</feature>
<keyword evidence="6" id="KW-0813">Transport</keyword>
<evidence type="ECO:0000313" key="8">
    <source>
        <dbReference type="EMBL" id="SYX84871.1"/>
    </source>
</evidence>
<evidence type="ECO:0000256" key="1">
    <source>
        <dbReference type="ARBA" id="ARBA00004651"/>
    </source>
</evidence>
<dbReference type="EMBL" id="LS992241">
    <property type="protein sequence ID" value="SYX84871.1"/>
    <property type="molecule type" value="Genomic_DNA"/>
</dbReference>
<feature type="transmembrane region" description="Helical" evidence="6">
    <location>
        <begin position="285"/>
        <end position="306"/>
    </location>
</feature>
<comment type="subcellular location">
    <subcellularLocation>
        <location evidence="1 6">Cell membrane</location>
        <topology evidence="1 6">Multi-pass membrane protein</topology>
    </subcellularLocation>
</comment>
<reference evidence="9" key="1">
    <citation type="submission" date="2018-08" db="EMBL/GenBank/DDBJ databases">
        <authorList>
            <person name="Chevrot R."/>
        </authorList>
    </citation>
    <scope>NUCLEOTIDE SEQUENCE [LARGE SCALE GENOMIC DNA]</scope>
</reference>
<dbReference type="PIRSF" id="PIRSF018968">
    <property type="entry name" value="ABC_permease_BceB"/>
    <property type="match status" value="1"/>
</dbReference>
<evidence type="ECO:0000256" key="2">
    <source>
        <dbReference type="ARBA" id="ARBA00022475"/>
    </source>
</evidence>
<dbReference type="RefSeq" id="WP_138186658.1">
    <property type="nucleotide sequence ID" value="NZ_LS992241.1"/>
</dbReference>
<dbReference type="Pfam" id="PF02687">
    <property type="entry name" value="FtsX"/>
    <property type="match status" value="1"/>
</dbReference>
<dbReference type="InterPro" id="IPR003838">
    <property type="entry name" value="ABC3_permease_C"/>
</dbReference>
<evidence type="ECO:0000313" key="9">
    <source>
        <dbReference type="Proteomes" id="UP000304148"/>
    </source>
</evidence>
<dbReference type="InterPro" id="IPR027022">
    <property type="entry name" value="ABC_permease_BceB-typ"/>
</dbReference>
<accession>A0A383RDT6</accession>
<feature type="transmembrane region" description="Helical" evidence="6">
    <location>
        <begin position="62"/>
        <end position="85"/>
    </location>
</feature>
<keyword evidence="4 6" id="KW-1133">Transmembrane helix</keyword>
<name>A0A383RDT6_PAEAL</name>
<protein>
    <submittedName>
        <fullName evidence="8">ABC transporter permease</fullName>
    </submittedName>
</protein>
<keyword evidence="2 6" id="KW-1003">Cell membrane</keyword>
<dbReference type="PANTHER" id="PTHR46795:SF2">
    <property type="entry name" value="ABC TRANSPORTER, PERMEASE PROTEIN"/>
    <property type="match status" value="1"/>
</dbReference>
<dbReference type="InterPro" id="IPR052536">
    <property type="entry name" value="ABC-4_Integral_Memb_Prot"/>
</dbReference>
<dbReference type="GO" id="GO:0005886">
    <property type="term" value="C:plasma membrane"/>
    <property type="evidence" value="ECO:0007669"/>
    <property type="project" value="UniProtKB-SubCell"/>
</dbReference>
<dbReference type="Proteomes" id="UP000304148">
    <property type="component" value="Chromosome"/>
</dbReference>
<evidence type="ECO:0000259" key="7">
    <source>
        <dbReference type="Pfam" id="PF02687"/>
    </source>
</evidence>
<feature type="transmembrane region" description="Helical" evidence="6">
    <location>
        <begin position="21"/>
        <end position="42"/>
    </location>
</feature>
<evidence type="ECO:0000256" key="5">
    <source>
        <dbReference type="ARBA" id="ARBA00023136"/>
    </source>
</evidence>
<feature type="transmembrane region" description="Helical" evidence="6">
    <location>
        <begin position="515"/>
        <end position="536"/>
    </location>
</feature>
<feature type="transmembrane region" description="Helical" evidence="6">
    <location>
        <begin position="601"/>
        <end position="623"/>
    </location>
</feature>
<evidence type="ECO:0000256" key="3">
    <source>
        <dbReference type="ARBA" id="ARBA00022692"/>
    </source>
</evidence>
<dbReference type="PANTHER" id="PTHR46795">
    <property type="entry name" value="ABC TRANSPORTER PERMEASE-RELATED-RELATED"/>
    <property type="match status" value="1"/>
</dbReference>
<feature type="transmembrane region" description="Helical" evidence="6">
    <location>
        <begin position="106"/>
        <end position="129"/>
    </location>
</feature>
<organism evidence="8 9">
    <name type="scientific">Paenibacillus alvei</name>
    <name type="common">Bacillus alvei</name>
    <dbReference type="NCBI Taxonomy" id="44250"/>
    <lineage>
        <taxon>Bacteria</taxon>
        <taxon>Bacillati</taxon>
        <taxon>Bacillota</taxon>
        <taxon>Bacilli</taxon>
        <taxon>Bacillales</taxon>
        <taxon>Paenibacillaceae</taxon>
        <taxon>Paenibacillus</taxon>
    </lineage>
</organism>
<sequence length="635" mass="71499">MNFRQFAFKNVFRNKRLYAGYFISCAFSVMIFFVYSMLAFHPELNMAGSGKYGKGAQAGMEVAQYIIYVFSFFFILYSMSVFLKTRKKEFGVCIMQGMSDMQLKRLVFVENIIIGFASTVAGIVTGLVLSKGMLMLGSSLLYLDDPLSFYFPTTALWFTFAAFMALFIAISLFTATILRTSSLIDLLKASTKPKPEPKANAGLAIFAALCILGGYGTAFVVRGEQVLFAMLPVVVLVSVGTYFLFTQLSVFIINRLKKKQKLYRRNTNMLTLSDLAYRMKDNARMFFLVAIISTVAFTAIGTLVGFKAMLTNSVADLMPPMSYESNTMSNKQEQKHVDLIESALKKENIKYDAYIIHSKITEFKDGSIMKVMGVSEYNSFAKERIELRQGEGFVLETISNDFGNRSTTSNWSKGQSLTLKKTGKLKLVDTLEMTDDVRQYVSSGEVLVMSDEDFKAIPLTKFDETNYIFNMDNWQATKTLSADLENQFQKEKQQDFRFQSRATSMSELNQGMGQILLTGLFVGVVFFVSAGSFLYFRLFSDLDNDIVQYRAISKLGLTEGELSKVVTTQIGLLFFVPIIVAIVHGAVALNTLQNLFPNVSILKEIILVLGTFFIIQVVYFLLIRANYVRKLKKVL</sequence>
<dbReference type="AlphaFoldDB" id="A0A383RDT6"/>
<evidence type="ECO:0000256" key="4">
    <source>
        <dbReference type="ARBA" id="ARBA00022989"/>
    </source>
</evidence>
<comment type="similarity">
    <text evidence="6">Belongs to the ABC-4 integral membrane protein family.</text>
</comment>
<feature type="transmembrane region" description="Helical" evidence="6">
    <location>
        <begin position="199"/>
        <end position="221"/>
    </location>
</feature>
<feature type="domain" description="ABC3 transporter permease C-terminal" evidence="7">
    <location>
        <begin position="65"/>
        <end position="179"/>
    </location>
</feature>
<keyword evidence="5 6" id="KW-0472">Membrane</keyword>
<feature type="transmembrane region" description="Helical" evidence="6">
    <location>
        <begin position="149"/>
        <end position="178"/>
    </location>
</feature>
<feature type="transmembrane region" description="Helical" evidence="6">
    <location>
        <begin position="227"/>
        <end position="253"/>
    </location>
</feature>
<evidence type="ECO:0000256" key="6">
    <source>
        <dbReference type="PIRNR" id="PIRNR018968"/>
    </source>
</evidence>
<dbReference type="GO" id="GO:0055085">
    <property type="term" value="P:transmembrane transport"/>
    <property type="evidence" value="ECO:0007669"/>
    <property type="project" value="UniProtKB-UniRule"/>
</dbReference>
<keyword evidence="3 6" id="KW-0812">Transmembrane</keyword>
<gene>
    <name evidence="8" type="ORF">PBLR_13293</name>
</gene>
<proteinExistence type="inferred from homology"/>